<evidence type="ECO:0000313" key="2">
    <source>
        <dbReference type="EMBL" id="CCC49855.1"/>
    </source>
</evidence>
<feature type="compositionally biased region" description="Basic and acidic residues" evidence="1">
    <location>
        <begin position="1"/>
        <end position="13"/>
    </location>
</feature>
<dbReference type="AlphaFoldDB" id="G0U1A0"/>
<dbReference type="InterPro" id="IPR010920">
    <property type="entry name" value="LSM_dom_sf"/>
</dbReference>
<gene>
    <name evidence="2" type="ORF">TVY486_0804630</name>
</gene>
<organism evidence="2">
    <name type="scientific">Trypanosoma vivax (strain Y486)</name>
    <dbReference type="NCBI Taxonomy" id="1055687"/>
    <lineage>
        <taxon>Eukaryota</taxon>
        <taxon>Discoba</taxon>
        <taxon>Euglenozoa</taxon>
        <taxon>Kinetoplastea</taxon>
        <taxon>Metakinetoplastina</taxon>
        <taxon>Trypanosomatida</taxon>
        <taxon>Trypanosomatidae</taxon>
        <taxon>Trypanosoma</taxon>
        <taxon>Duttonella</taxon>
    </lineage>
</organism>
<evidence type="ECO:0000256" key="1">
    <source>
        <dbReference type="SAM" id="MobiDB-lite"/>
    </source>
</evidence>
<sequence length="124" mass="13843">MVQDRSGKAERGAKAPGKSRQGQDRDKKKDPAVGMPEVTEESGEPHPFLGREIRIELQDRRVIVGTLIAFLGFGDLLLKFAMEERRCADGELMQRPLSLVAIPMRHVVAMHRRQPGYPLIAVAD</sequence>
<dbReference type="SUPFAM" id="SSF50182">
    <property type="entry name" value="Sm-like ribonucleoproteins"/>
    <property type="match status" value="1"/>
</dbReference>
<dbReference type="OMA" id="CADGELM"/>
<protein>
    <recommendedName>
        <fullName evidence="3">LSM domain-containing protein</fullName>
    </recommendedName>
</protein>
<name>G0U1A0_TRYVY</name>
<reference evidence="2" key="1">
    <citation type="journal article" date="2012" name="Proc. Natl. Acad. Sci. U.S.A.">
        <title>Antigenic diversity is generated by distinct evolutionary mechanisms in African trypanosome species.</title>
        <authorList>
            <person name="Jackson A.P."/>
            <person name="Berry A."/>
            <person name="Aslett M."/>
            <person name="Allison H.C."/>
            <person name="Burton P."/>
            <person name="Vavrova-Anderson J."/>
            <person name="Brown R."/>
            <person name="Browne H."/>
            <person name="Corton N."/>
            <person name="Hauser H."/>
            <person name="Gamble J."/>
            <person name="Gilderthorp R."/>
            <person name="Marcello L."/>
            <person name="McQuillan J."/>
            <person name="Otto T.D."/>
            <person name="Quail M.A."/>
            <person name="Sanders M.J."/>
            <person name="van Tonder A."/>
            <person name="Ginger M.L."/>
            <person name="Field M.C."/>
            <person name="Barry J.D."/>
            <person name="Hertz-Fowler C."/>
            <person name="Berriman M."/>
        </authorList>
    </citation>
    <scope>NUCLEOTIDE SEQUENCE</scope>
    <source>
        <strain evidence="2">Y486</strain>
    </source>
</reference>
<dbReference type="EMBL" id="HE573024">
    <property type="protein sequence ID" value="CCC49855.1"/>
    <property type="molecule type" value="Genomic_DNA"/>
</dbReference>
<evidence type="ECO:0008006" key="3">
    <source>
        <dbReference type="Google" id="ProtNLM"/>
    </source>
</evidence>
<dbReference type="VEuPathDB" id="TriTrypDB:TvY486_0804630"/>
<dbReference type="Gene3D" id="2.30.30.100">
    <property type="match status" value="1"/>
</dbReference>
<feature type="compositionally biased region" description="Basic and acidic residues" evidence="1">
    <location>
        <begin position="21"/>
        <end position="31"/>
    </location>
</feature>
<feature type="region of interest" description="Disordered" evidence="1">
    <location>
        <begin position="1"/>
        <end position="47"/>
    </location>
</feature>
<accession>G0U1A0</accession>
<proteinExistence type="predicted"/>